<evidence type="ECO:0000256" key="7">
    <source>
        <dbReference type="SAM" id="Coils"/>
    </source>
</evidence>
<reference evidence="10 11" key="1">
    <citation type="submission" date="2010-05" db="EMBL/GenBank/DDBJ databases">
        <title>The Genome Sequence of Thecamonas trahens ATCC 50062.</title>
        <authorList>
            <consortium name="The Broad Institute Genome Sequencing Platform"/>
            <person name="Russ C."/>
            <person name="Cuomo C."/>
            <person name="Shea T."/>
            <person name="Young S.K."/>
            <person name="Zeng Q."/>
            <person name="Koehrsen M."/>
            <person name="Haas B."/>
            <person name="Borodovsky M."/>
            <person name="Guigo R."/>
            <person name="Alvarado L."/>
            <person name="Berlin A."/>
            <person name="Bochicchio J."/>
            <person name="Borenstein D."/>
            <person name="Chapman S."/>
            <person name="Chen Z."/>
            <person name="Freedman E."/>
            <person name="Gellesch M."/>
            <person name="Goldberg J."/>
            <person name="Griggs A."/>
            <person name="Gujja S."/>
            <person name="Heilman E."/>
            <person name="Heiman D."/>
            <person name="Hepburn T."/>
            <person name="Howarth C."/>
            <person name="Jen D."/>
            <person name="Larson L."/>
            <person name="Mehta T."/>
            <person name="Park D."/>
            <person name="Pearson M."/>
            <person name="Roberts A."/>
            <person name="Saif S."/>
            <person name="Shenoy N."/>
            <person name="Sisk P."/>
            <person name="Stolte C."/>
            <person name="Sykes S."/>
            <person name="Thomson T."/>
            <person name="Walk T."/>
            <person name="White J."/>
            <person name="Yandava C."/>
            <person name="Burger G."/>
            <person name="Gray M.W."/>
            <person name="Holland P.W.H."/>
            <person name="King N."/>
            <person name="Lang F.B.F."/>
            <person name="Roger A.J."/>
            <person name="Ruiz-Trillo I."/>
            <person name="Lander E."/>
            <person name="Nusbaum C."/>
        </authorList>
    </citation>
    <scope>NUCLEOTIDE SEQUENCE [LARGE SCALE GENOMIC DNA]</scope>
    <source>
        <strain evidence="10 11">ATCC 50062</strain>
    </source>
</reference>
<keyword evidence="3" id="KW-0479">Metal-binding</keyword>
<dbReference type="PANTHER" id="PTHR16079">
    <property type="entry name" value="UBIQUITIN LIGASE PROTEIN CHFR"/>
    <property type="match status" value="1"/>
</dbReference>
<sequence length="398" mass="42846">MVGRAVAAHVRLDSGTSGYVSRKHASVGPLGADEWAVTDVGSTNGVFINRRRIAAHEPALLADGDLVTFGVASGRQVPIGELASSDGLFVYQYRAAHAEPPSKRRKPLVSRSPSPALDALESRVIELEIELESHKLRLAGMTSELEAASAQCKQLREAAEGDVKTIAELEGRATAAEAATAKAEAAAAAAKAVAGSAVALTLEELEEEFSCSICLEFMVQATAAAPCAHIFCADCLEEWCALEEEGRQSCPQCRQPVLMRLHMRLLDNTLAHMLAKVGGSALQGYNARVSAFTRNVQHYRTLLSAAEQARTSRQTFLNIKMRWTAKEQNTFQRGLRKYRGKARQLFCELAGLTPAFVASASKPVLLVAASNLRIKDVTDASTIDACRTAIINMLKGLR</sequence>
<keyword evidence="7" id="KW-0175">Coiled coil</keyword>
<evidence type="ECO:0000256" key="3">
    <source>
        <dbReference type="ARBA" id="ARBA00022723"/>
    </source>
</evidence>
<evidence type="ECO:0000256" key="6">
    <source>
        <dbReference type="PROSITE-ProRule" id="PRU00175"/>
    </source>
</evidence>
<evidence type="ECO:0000256" key="1">
    <source>
        <dbReference type="ARBA" id="ARBA00005797"/>
    </source>
</evidence>
<accession>A0A0L0DEG8</accession>
<dbReference type="CDD" id="cd00060">
    <property type="entry name" value="FHA"/>
    <property type="match status" value="1"/>
</dbReference>
<evidence type="ECO:0000313" key="11">
    <source>
        <dbReference type="Proteomes" id="UP000054408"/>
    </source>
</evidence>
<dbReference type="Gene3D" id="2.60.200.20">
    <property type="match status" value="1"/>
</dbReference>
<dbReference type="SMART" id="SM00240">
    <property type="entry name" value="FHA"/>
    <property type="match status" value="1"/>
</dbReference>
<dbReference type="PROSITE" id="PS50089">
    <property type="entry name" value="ZF_RING_2"/>
    <property type="match status" value="1"/>
</dbReference>
<evidence type="ECO:0000256" key="2">
    <source>
        <dbReference type="ARBA" id="ARBA00017908"/>
    </source>
</evidence>
<organism evidence="10 11">
    <name type="scientific">Thecamonas trahens ATCC 50062</name>
    <dbReference type="NCBI Taxonomy" id="461836"/>
    <lineage>
        <taxon>Eukaryota</taxon>
        <taxon>Apusozoa</taxon>
        <taxon>Apusomonadida</taxon>
        <taxon>Apusomonadidae</taxon>
        <taxon>Thecamonas</taxon>
    </lineage>
</organism>
<dbReference type="GeneID" id="25560503"/>
<feature type="domain" description="RING-type" evidence="9">
    <location>
        <begin position="211"/>
        <end position="254"/>
    </location>
</feature>
<dbReference type="EMBL" id="GL349435">
    <property type="protein sequence ID" value="KNC50551.1"/>
    <property type="molecule type" value="Genomic_DNA"/>
</dbReference>
<evidence type="ECO:0000313" key="10">
    <source>
        <dbReference type="EMBL" id="KNC50551.1"/>
    </source>
</evidence>
<keyword evidence="5" id="KW-0862">Zinc</keyword>
<dbReference type="eggNOG" id="ENOG502SBTG">
    <property type="taxonomic scope" value="Eukaryota"/>
</dbReference>
<keyword evidence="4 6" id="KW-0863">Zinc-finger</keyword>
<feature type="domain" description="FHA" evidence="8">
    <location>
        <begin position="1"/>
        <end position="53"/>
    </location>
</feature>
<evidence type="ECO:0000259" key="8">
    <source>
        <dbReference type="PROSITE" id="PS50006"/>
    </source>
</evidence>
<dbReference type="InterPro" id="IPR008984">
    <property type="entry name" value="SMAD_FHA_dom_sf"/>
</dbReference>
<dbReference type="OMA" id="ASAQCKQ"/>
<dbReference type="GO" id="GO:0016567">
    <property type="term" value="P:protein ubiquitination"/>
    <property type="evidence" value="ECO:0007669"/>
    <property type="project" value="TreeGrafter"/>
</dbReference>
<dbReference type="SUPFAM" id="SSF57850">
    <property type="entry name" value="RING/U-box"/>
    <property type="match status" value="1"/>
</dbReference>
<name>A0A0L0DEG8_THETB</name>
<gene>
    <name evidence="10" type="ORF">AMSG_00712</name>
</gene>
<dbReference type="GO" id="GO:0006511">
    <property type="term" value="P:ubiquitin-dependent protein catabolic process"/>
    <property type="evidence" value="ECO:0007669"/>
    <property type="project" value="TreeGrafter"/>
</dbReference>
<keyword evidence="11" id="KW-1185">Reference proteome</keyword>
<dbReference type="InterPro" id="IPR013083">
    <property type="entry name" value="Znf_RING/FYVE/PHD"/>
</dbReference>
<dbReference type="Pfam" id="PF00498">
    <property type="entry name" value="FHA"/>
    <property type="match status" value="1"/>
</dbReference>
<dbReference type="PROSITE" id="PS50006">
    <property type="entry name" value="FHA_DOMAIN"/>
    <property type="match status" value="1"/>
</dbReference>
<evidence type="ECO:0000259" key="9">
    <source>
        <dbReference type="PROSITE" id="PS50089"/>
    </source>
</evidence>
<comment type="similarity">
    <text evidence="1">Belongs to the CHFR family.</text>
</comment>
<dbReference type="OrthoDB" id="5971507at2759"/>
<protein>
    <recommendedName>
        <fullName evidence="2">E3 ubiquitin-protein ligase CHFR</fullName>
    </recommendedName>
</protein>
<dbReference type="AlphaFoldDB" id="A0A0L0DEG8"/>
<dbReference type="InterPro" id="IPR018957">
    <property type="entry name" value="Znf_C3HC4_RING-type"/>
</dbReference>
<dbReference type="PANTHER" id="PTHR16079:SF4">
    <property type="entry name" value="E3 UBIQUITIN-PROTEIN LIGASE CHFR"/>
    <property type="match status" value="1"/>
</dbReference>
<dbReference type="SMART" id="SM00184">
    <property type="entry name" value="RING"/>
    <property type="match status" value="1"/>
</dbReference>
<dbReference type="STRING" id="461836.A0A0L0DEG8"/>
<dbReference type="Gene3D" id="3.30.40.10">
    <property type="entry name" value="Zinc/RING finger domain, C3HC4 (zinc finger)"/>
    <property type="match status" value="1"/>
</dbReference>
<dbReference type="InterPro" id="IPR000253">
    <property type="entry name" value="FHA_dom"/>
</dbReference>
<proteinExistence type="inferred from homology"/>
<dbReference type="Proteomes" id="UP000054408">
    <property type="component" value="Unassembled WGS sequence"/>
</dbReference>
<dbReference type="GO" id="GO:0005634">
    <property type="term" value="C:nucleus"/>
    <property type="evidence" value="ECO:0007669"/>
    <property type="project" value="TreeGrafter"/>
</dbReference>
<dbReference type="InterPro" id="IPR017907">
    <property type="entry name" value="Znf_RING_CS"/>
</dbReference>
<dbReference type="Pfam" id="PF00097">
    <property type="entry name" value="zf-C3HC4"/>
    <property type="match status" value="1"/>
</dbReference>
<dbReference type="InterPro" id="IPR001841">
    <property type="entry name" value="Znf_RING"/>
</dbReference>
<dbReference type="InterPro" id="IPR052256">
    <property type="entry name" value="E3_ubiquitin-ligase_CHFR"/>
</dbReference>
<feature type="coiled-coil region" evidence="7">
    <location>
        <begin position="117"/>
        <end position="186"/>
    </location>
</feature>
<dbReference type="PROSITE" id="PS00518">
    <property type="entry name" value="ZF_RING_1"/>
    <property type="match status" value="1"/>
</dbReference>
<evidence type="ECO:0000256" key="5">
    <source>
        <dbReference type="ARBA" id="ARBA00022833"/>
    </source>
</evidence>
<dbReference type="GO" id="GO:0008270">
    <property type="term" value="F:zinc ion binding"/>
    <property type="evidence" value="ECO:0007669"/>
    <property type="project" value="UniProtKB-KW"/>
</dbReference>
<dbReference type="SUPFAM" id="SSF49879">
    <property type="entry name" value="SMAD/FHA domain"/>
    <property type="match status" value="1"/>
</dbReference>
<evidence type="ECO:0000256" key="4">
    <source>
        <dbReference type="ARBA" id="ARBA00022771"/>
    </source>
</evidence>
<dbReference type="RefSeq" id="XP_013762441.1">
    <property type="nucleotide sequence ID" value="XM_013906987.1"/>
</dbReference>
<dbReference type="GO" id="GO:0004842">
    <property type="term" value="F:ubiquitin-protein transferase activity"/>
    <property type="evidence" value="ECO:0007669"/>
    <property type="project" value="TreeGrafter"/>
</dbReference>